<sequence length="387" mass="43061">MQIPSPTTTTTIIITITTTIVLLTIFFTTTTTQPPPPPSFSDPHLFPHKTQYLKTDPSPPIISYLISGSKNDSGRIVRLLLAVYHPRNQYLLHLDQSASQKERDKLALYVQGVKVFWAAQNVNVVGKSDVVSSKGSSVVSAVLHGAAILLKVCEDWDWFVNLNANDYPLVTQDDLLHILSYMPKDLNFVNHTSYIGWKESRILKPVVVDPGLFLAEQSSPTSILSRKFVEYCILGTENLPRTLLMYLSNSLSSDSVYFPTVLCNSPQLNRTVVNHNLQYSAYETKHEPRLLHSDDFNDLINSGSAFASPFLPDDPILDRIDQELLNRGQGKPVAGGWCLGGESSDEACSVWGDADVLKPGPGAKRLEQRMVELLSNETFISHQCIFE</sequence>
<evidence type="ECO:0000313" key="8">
    <source>
        <dbReference type="Proteomes" id="UP001151760"/>
    </source>
</evidence>
<evidence type="ECO:0000313" key="7">
    <source>
        <dbReference type="EMBL" id="GJT87845.1"/>
    </source>
</evidence>
<keyword evidence="6" id="KW-1133">Transmembrane helix</keyword>
<dbReference type="InterPro" id="IPR044610">
    <property type="entry name" value="GLCAT14A/B/C"/>
</dbReference>
<protein>
    <submittedName>
        <fullName evidence="7">Beta-glucuronosyltransferase GlcAT14A</fullName>
    </submittedName>
</protein>
<dbReference type="Proteomes" id="UP001151760">
    <property type="component" value="Unassembled WGS sequence"/>
</dbReference>
<evidence type="ECO:0000256" key="3">
    <source>
        <dbReference type="ARBA" id="ARBA00022679"/>
    </source>
</evidence>
<comment type="caution">
    <text evidence="7">The sequence shown here is derived from an EMBL/GenBank/DDBJ whole genome shotgun (WGS) entry which is preliminary data.</text>
</comment>
<evidence type="ECO:0000256" key="5">
    <source>
        <dbReference type="ARBA" id="ARBA00023180"/>
    </source>
</evidence>
<keyword evidence="2" id="KW-0328">Glycosyltransferase</keyword>
<organism evidence="7 8">
    <name type="scientific">Tanacetum coccineum</name>
    <dbReference type="NCBI Taxonomy" id="301880"/>
    <lineage>
        <taxon>Eukaryota</taxon>
        <taxon>Viridiplantae</taxon>
        <taxon>Streptophyta</taxon>
        <taxon>Embryophyta</taxon>
        <taxon>Tracheophyta</taxon>
        <taxon>Spermatophyta</taxon>
        <taxon>Magnoliopsida</taxon>
        <taxon>eudicotyledons</taxon>
        <taxon>Gunneridae</taxon>
        <taxon>Pentapetalae</taxon>
        <taxon>asterids</taxon>
        <taxon>campanulids</taxon>
        <taxon>Asterales</taxon>
        <taxon>Asteraceae</taxon>
        <taxon>Asteroideae</taxon>
        <taxon>Anthemideae</taxon>
        <taxon>Anthemidinae</taxon>
        <taxon>Tanacetum</taxon>
    </lineage>
</organism>
<keyword evidence="3" id="KW-0808">Transferase</keyword>
<keyword evidence="8" id="KW-1185">Reference proteome</keyword>
<dbReference type="PANTHER" id="PTHR45719:SF10">
    <property type="entry name" value="CORE-2_I-BRANCHING BETA-1,6-N-ACETYLGLUCOSAMINYLTRANSFERASE FAMILY PROTEIN"/>
    <property type="match status" value="1"/>
</dbReference>
<dbReference type="PANTHER" id="PTHR45719">
    <property type="entry name" value="GLYCOSYLTRANSFERASE"/>
    <property type="match status" value="1"/>
</dbReference>
<evidence type="ECO:0000256" key="4">
    <source>
        <dbReference type="ARBA" id="ARBA00023136"/>
    </source>
</evidence>
<feature type="transmembrane region" description="Helical" evidence="6">
    <location>
        <begin position="12"/>
        <end position="29"/>
    </location>
</feature>
<evidence type="ECO:0000256" key="6">
    <source>
        <dbReference type="SAM" id="Phobius"/>
    </source>
</evidence>
<accession>A0ABQ5HIW1</accession>
<keyword evidence="4 6" id="KW-0472">Membrane</keyword>
<proteinExistence type="predicted"/>
<keyword evidence="5" id="KW-0325">Glycoprotein</keyword>
<evidence type="ECO:0000256" key="2">
    <source>
        <dbReference type="ARBA" id="ARBA00022676"/>
    </source>
</evidence>
<keyword evidence="6" id="KW-0812">Transmembrane</keyword>
<comment type="subcellular location">
    <subcellularLocation>
        <location evidence="1">Membrane</location>
        <topology evidence="1">Single-pass type II membrane protein</topology>
    </subcellularLocation>
</comment>
<dbReference type="Pfam" id="PF02485">
    <property type="entry name" value="Branch"/>
    <property type="match status" value="1"/>
</dbReference>
<evidence type="ECO:0000256" key="1">
    <source>
        <dbReference type="ARBA" id="ARBA00004606"/>
    </source>
</evidence>
<dbReference type="EMBL" id="BQNB010019674">
    <property type="protein sequence ID" value="GJT87845.1"/>
    <property type="molecule type" value="Genomic_DNA"/>
</dbReference>
<dbReference type="InterPro" id="IPR003406">
    <property type="entry name" value="Glyco_trans_14"/>
</dbReference>
<reference evidence="7" key="1">
    <citation type="journal article" date="2022" name="Int. J. Mol. Sci.">
        <title>Draft Genome of Tanacetum Coccineum: Genomic Comparison of Closely Related Tanacetum-Family Plants.</title>
        <authorList>
            <person name="Yamashiro T."/>
            <person name="Shiraishi A."/>
            <person name="Nakayama K."/>
            <person name="Satake H."/>
        </authorList>
    </citation>
    <scope>NUCLEOTIDE SEQUENCE</scope>
</reference>
<gene>
    <name evidence="7" type="ORF">Tco_1069562</name>
</gene>
<name>A0ABQ5HIW1_9ASTR</name>
<reference evidence="7" key="2">
    <citation type="submission" date="2022-01" db="EMBL/GenBank/DDBJ databases">
        <authorList>
            <person name="Yamashiro T."/>
            <person name="Shiraishi A."/>
            <person name="Satake H."/>
            <person name="Nakayama K."/>
        </authorList>
    </citation>
    <scope>NUCLEOTIDE SEQUENCE</scope>
</reference>